<feature type="region of interest" description="Disordered" evidence="1">
    <location>
        <begin position="372"/>
        <end position="392"/>
    </location>
</feature>
<reference evidence="3" key="1">
    <citation type="journal article" date="2020" name="Stud. Mycol.">
        <title>101 Dothideomycetes genomes: a test case for predicting lifestyles and emergence of pathogens.</title>
        <authorList>
            <person name="Haridas S."/>
            <person name="Albert R."/>
            <person name="Binder M."/>
            <person name="Bloem J."/>
            <person name="Labutti K."/>
            <person name="Salamov A."/>
            <person name="Andreopoulos B."/>
            <person name="Baker S."/>
            <person name="Barry K."/>
            <person name="Bills G."/>
            <person name="Bluhm B."/>
            <person name="Cannon C."/>
            <person name="Castanera R."/>
            <person name="Culley D."/>
            <person name="Daum C."/>
            <person name="Ezra D."/>
            <person name="Gonzalez J."/>
            <person name="Henrissat B."/>
            <person name="Kuo A."/>
            <person name="Liang C."/>
            <person name="Lipzen A."/>
            <person name="Lutzoni F."/>
            <person name="Magnuson J."/>
            <person name="Mondo S."/>
            <person name="Nolan M."/>
            <person name="Ohm R."/>
            <person name="Pangilinan J."/>
            <person name="Park H.-J."/>
            <person name="Ramirez L."/>
            <person name="Alfaro M."/>
            <person name="Sun H."/>
            <person name="Tritt A."/>
            <person name="Yoshinaga Y."/>
            <person name="Zwiers L.-H."/>
            <person name="Turgeon B."/>
            <person name="Goodwin S."/>
            <person name="Spatafora J."/>
            <person name="Crous P."/>
            <person name="Grigoriev I."/>
        </authorList>
    </citation>
    <scope>NUCLEOTIDE SEQUENCE</scope>
    <source>
        <strain evidence="3">CBS 269.34</strain>
    </source>
</reference>
<name>A0A6A6RGF7_9PEZI</name>
<keyword evidence="3" id="KW-0378">Hydrolase</keyword>
<dbReference type="Gene3D" id="3.40.50.300">
    <property type="entry name" value="P-loop containing nucleotide triphosphate hydrolases"/>
    <property type="match status" value="1"/>
</dbReference>
<dbReference type="InterPro" id="IPR027417">
    <property type="entry name" value="P-loop_NTPase"/>
</dbReference>
<dbReference type="Pfam" id="PF00004">
    <property type="entry name" value="AAA"/>
    <property type="match status" value="1"/>
</dbReference>
<organism evidence="3 4">
    <name type="scientific">Lophium mytilinum</name>
    <dbReference type="NCBI Taxonomy" id="390894"/>
    <lineage>
        <taxon>Eukaryota</taxon>
        <taxon>Fungi</taxon>
        <taxon>Dikarya</taxon>
        <taxon>Ascomycota</taxon>
        <taxon>Pezizomycotina</taxon>
        <taxon>Dothideomycetes</taxon>
        <taxon>Pleosporomycetidae</taxon>
        <taxon>Mytilinidiales</taxon>
        <taxon>Mytilinidiaceae</taxon>
        <taxon>Lophium</taxon>
    </lineage>
</organism>
<dbReference type="PANTHER" id="PTHR23389">
    <property type="entry name" value="CHROMOSOME TRANSMISSION FIDELITY FACTOR 18"/>
    <property type="match status" value="1"/>
</dbReference>
<feature type="compositionally biased region" description="Basic and acidic residues" evidence="1">
    <location>
        <begin position="139"/>
        <end position="151"/>
    </location>
</feature>
<evidence type="ECO:0000313" key="3">
    <source>
        <dbReference type="EMBL" id="KAF2502793.1"/>
    </source>
</evidence>
<feature type="region of interest" description="Disordered" evidence="1">
    <location>
        <begin position="983"/>
        <end position="1009"/>
    </location>
</feature>
<evidence type="ECO:0000313" key="4">
    <source>
        <dbReference type="Proteomes" id="UP000799750"/>
    </source>
</evidence>
<sequence>MRDSSPCFPSSFDPAIHLHSELDAYDAPHENVSYSDDLEALRDTLKEATAEKNRQGIVIQHRAWKLPDVFRSEEDYPINTPLRTPRPSLDSFVNPNTSSSYPVPPSSPPISTMPTMSSPVAYPPSSSPKLGSPKKRKRVDPFRSPLKDVDSNHSTKVFGGFMQAESDDDEDDFNAFLSKKRARTVLKDVVANNTPPASQGESVLDPETVAVEDLDAYFKTPSPVKPAQEPQESVPGTDKRPLMATTAAGRSIYVGQKAVAPLMSYEQLIASRSTVVEGKAQRSYYGIDIHQLMDEAIQEDLEAAKARETERNSPKESVEQPEDIVRPGKNRKTLMWTEKYRARKFTDLVGDERTHRSVLRWLKSWDPIVFPGSSKPKSKASHASGEDVEEQKHRKILLLTGPPGLGKTTLAHVCARQAGYEIQEINASDERSHNVVKGRIRDMVGTENVRGVNTKTVDGKTRKAGKPVCVVVDEVDGVVGGSGGSGEGGFIKALIDLVNLDQKNSSMLGVQTNATKKKRKGDNFRLLRPLILICNDVYHPSLRPLRQSSIAEIVHIRKPPLNMVISRMHSIFEKEGIPCDTDGVRRLCEATWGVSTKKEGGTGTGTGEGDIRGVMVVGEWIAGKLRSSLNSQPGITRLTRRWIEDNVLDGLSHGGGAARSLGRGGAKEVAERVFREGAGFPKSAVAIEQNKGYMDGTGVIGVAEASKRRAMERLREMIDTSGETDKIAMDCFTSYPNHPWQDDTFLSKPNVAYEWLSFHDTLSSAVHGSQEWELAPYLSQSVLAFHHLFASSGRAAQKNTDPSAEESPFTGPSAPYMANEVQRSNKASLVALQSSLTLPLTRMFRSPEDLATDLLPYVLRMVSPDIKPVIVNTGSAADKNRNVATASVRKASEKVLVKRAVDAMAATGVRFERSRVEFDDAGARGNYGGWVFRMEPPLDVLGQFETMGGKRDEKVRFAVRQVLEMEWKRESLRLEGEARRKRGGGDEFEELSEKVGKETPAEEAKRKERTKEKLVKRDFFGRAIVAKPVPASGIVEAVKRTREEKAADEKQGRVWISFHEGFSNAVRKPVTIEELMRGL</sequence>
<dbReference type="GO" id="GO:0005634">
    <property type="term" value="C:nucleus"/>
    <property type="evidence" value="ECO:0007669"/>
    <property type="project" value="TreeGrafter"/>
</dbReference>
<protein>
    <submittedName>
        <fullName evidence="3">P-loop containing nucleoside triphosphate hydrolase protein</fullName>
    </submittedName>
</protein>
<dbReference type="SUPFAM" id="SSF52540">
    <property type="entry name" value="P-loop containing nucleoside triphosphate hydrolases"/>
    <property type="match status" value="1"/>
</dbReference>
<dbReference type="InterPro" id="IPR003593">
    <property type="entry name" value="AAA+_ATPase"/>
</dbReference>
<evidence type="ECO:0000256" key="1">
    <source>
        <dbReference type="SAM" id="MobiDB-lite"/>
    </source>
</evidence>
<feature type="region of interest" description="Disordered" evidence="1">
    <location>
        <begin position="76"/>
        <end position="151"/>
    </location>
</feature>
<dbReference type="GO" id="GO:0016887">
    <property type="term" value="F:ATP hydrolysis activity"/>
    <property type="evidence" value="ECO:0007669"/>
    <property type="project" value="InterPro"/>
</dbReference>
<dbReference type="SMART" id="SM00382">
    <property type="entry name" value="AAA"/>
    <property type="match status" value="1"/>
</dbReference>
<dbReference type="EMBL" id="MU004181">
    <property type="protein sequence ID" value="KAF2502793.1"/>
    <property type="molecule type" value="Genomic_DNA"/>
</dbReference>
<proteinExistence type="predicted"/>
<dbReference type="GO" id="GO:0003677">
    <property type="term" value="F:DNA binding"/>
    <property type="evidence" value="ECO:0007669"/>
    <property type="project" value="TreeGrafter"/>
</dbReference>
<feature type="compositionally biased region" description="Low complexity" evidence="1">
    <location>
        <begin position="109"/>
        <end position="120"/>
    </location>
</feature>
<keyword evidence="4" id="KW-1185">Reference proteome</keyword>
<gene>
    <name evidence="3" type="ORF">BU16DRAFT_498606</name>
</gene>
<dbReference type="Proteomes" id="UP000799750">
    <property type="component" value="Unassembled WGS sequence"/>
</dbReference>
<dbReference type="InterPro" id="IPR003959">
    <property type="entry name" value="ATPase_AAA_core"/>
</dbReference>
<dbReference type="GO" id="GO:0005524">
    <property type="term" value="F:ATP binding"/>
    <property type="evidence" value="ECO:0007669"/>
    <property type="project" value="InterPro"/>
</dbReference>
<dbReference type="CDD" id="cd00009">
    <property type="entry name" value="AAA"/>
    <property type="match status" value="1"/>
</dbReference>
<feature type="region of interest" description="Disordered" evidence="1">
    <location>
        <begin position="220"/>
        <end position="240"/>
    </location>
</feature>
<dbReference type="AlphaFoldDB" id="A0A6A6RGF7"/>
<dbReference type="OrthoDB" id="2195431at2759"/>
<accession>A0A6A6RGF7</accession>
<dbReference type="PANTHER" id="PTHR23389:SF3">
    <property type="entry name" value="CHROMOSOME TRANSMISSION FIDELITY PROTEIN 18 HOMOLOG"/>
    <property type="match status" value="1"/>
</dbReference>
<feature type="compositionally biased region" description="Basic and acidic residues" evidence="1">
    <location>
        <begin position="991"/>
        <end position="1009"/>
    </location>
</feature>
<evidence type="ECO:0000259" key="2">
    <source>
        <dbReference type="SMART" id="SM00382"/>
    </source>
</evidence>
<feature type="domain" description="AAA+ ATPase" evidence="2">
    <location>
        <begin position="393"/>
        <end position="560"/>
    </location>
</feature>